<dbReference type="RefSeq" id="WP_011034817.1">
    <property type="nucleotide sequence ID" value="NZ_CP009512.1"/>
</dbReference>
<dbReference type="Proteomes" id="UP000033097">
    <property type="component" value="Chromosome"/>
</dbReference>
<keyword evidence="1" id="KW-0812">Transmembrane</keyword>
<dbReference type="AlphaFoldDB" id="A0A0E3LUB8"/>
<keyword evidence="1" id="KW-1133">Transmembrane helix</keyword>
<protein>
    <submittedName>
        <fullName evidence="2">Uncharacterized protein</fullName>
    </submittedName>
</protein>
<reference evidence="2 3" key="1">
    <citation type="submission" date="2014-07" db="EMBL/GenBank/DDBJ databases">
        <title>Methanogenic archaea and the global carbon cycle.</title>
        <authorList>
            <person name="Henriksen J.R."/>
            <person name="Luke J."/>
            <person name="Reinhart S."/>
            <person name="Benedict M.N."/>
            <person name="Youngblut N.D."/>
            <person name="Metcalf M.E."/>
            <person name="Whitaker R.J."/>
            <person name="Metcalf W.W."/>
        </authorList>
    </citation>
    <scope>NUCLEOTIDE SEQUENCE [LARGE SCALE GENOMIC DNA]</scope>
    <source>
        <strain evidence="2 3">S-6</strain>
    </source>
</reference>
<evidence type="ECO:0000313" key="3">
    <source>
        <dbReference type="Proteomes" id="UP000033097"/>
    </source>
</evidence>
<dbReference type="EMBL" id="CP009512">
    <property type="protein sequence ID" value="AKB64996.1"/>
    <property type="molecule type" value="Genomic_DNA"/>
</dbReference>
<proteinExistence type="predicted"/>
<sequence length="203" mass="22450">MLSKYGKLLLGAYILKKFISEDSNQVSEQKTNGIMSRCGKLILATYLVNWLKSGKHYGTREHEESTGGLLHKHGKLMLTTYAVKKLKPKKSEKEAEKPDLGMKSPVHGSLSLLHRAKKYGKWALGVYLLRKFKHPEPEAKIKEVVDKEAHEEGKGPSMITFNRIVVGVLAGVTAIVGALAGVTAIYAIKKYRAKHCGHKSGVE</sequence>
<evidence type="ECO:0000256" key="1">
    <source>
        <dbReference type="SAM" id="Phobius"/>
    </source>
</evidence>
<dbReference type="PATRIC" id="fig|213585.10.peg.2295"/>
<organism evidence="2 3">
    <name type="scientific">Methanosarcina mazei S-6</name>
    <dbReference type="NCBI Taxonomy" id="213585"/>
    <lineage>
        <taxon>Archaea</taxon>
        <taxon>Methanobacteriati</taxon>
        <taxon>Methanobacteriota</taxon>
        <taxon>Stenosarchaea group</taxon>
        <taxon>Methanomicrobia</taxon>
        <taxon>Methanosarcinales</taxon>
        <taxon>Methanosarcinaceae</taxon>
        <taxon>Methanosarcina</taxon>
    </lineage>
</organism>
<gene>
    <name evidence="2" type="ORF">MSMAS_1800</name>
</gene>
<keyword evidence="1" id="KW-0472">Membrane</keyword>
<name>A0A0E3LUB8_METMZ</name>
<accession>A0A0E3LUB8</accession>
<dbReference type="GeneID" id="24851430"/>
<dbReference type="KEGG" id="mmj:MSMAS_1800"/>
<feature type="transmembrane region" description="Helical" evidence="1">
    <location>
        <begin position="164"/>
        <end position="188"/>
    </location>
</feature>
<dbReference type="HOGENOM" id="CLU_1346421_0_0_2"/>
<evidence type="ECO:0000313" key="2">
    <source>
        <dbReference type="EMBL" id="AKB64996.1"/>
    </source>
</evidence>